<name>A0A0L0NS00_CANAR</name>
<evidence type="ECO:0000313" key="1">
    <source>
        <dbReference type="EMBL" id="KND96823.1"/>
    </source>
</evidence>
<dbReference type="EMBL" id="LGST01000049">
    <property type="protein sequence ID" value="KND96823.1"/>
    <property type="molecule type" value="Genomic_DNA"/>
</dbReference>
<accession>A0A0L0NS00</accession>
<dbReference type="Proteomes" id="UP000037122">
    <property type="component" value="Unassembled WGS sequence"/>
</dbReference>
<dbReference type="AlphaFoldDB" id="A0A0L0NS00"/>
<protein>
    <submittedName>
        <fullName evidence="1">Uncharacterized protein</fullName>
    </submittedName>
</protein>
<gene>
    <name evidence="1" type="ORF">QG37_06800</name>
</gene>
<proteinExistence type="predicted"/>
<reference evidence="2" key="1">
    <citation type="journal article" date="2015" name="BMC Genomics">
        <title>Draft genome of a commonly misdiagnosed multidrug resistant pathogen Candida auris.</title>
        <authorList>
            <person name="Chatterjee S."/>
            <person name="Alampalli S.V."/>
            <person name="Nageshan R.K."/>
            <person name="Chettiar S.T."/>
            <person name="Joshi S."/>
            <person name="Tatu U.S."/>
        </authorList>
    </citation>
    <scope>NUCLEOTIDE SEQUENCE [LARGE SCALE GENOMIC DNA]</scope>
    <source>
        <strain evidence="2">6684</strain>
    </source>
</reference>
<evidence type="ECO:0000313" key="2">
    <source>
        <dbReference type="Proteomes" id="UP000037122"/>
    </source>
</evidence>
<organism evidence="1 2">
    <name type="scientific">Candidozyma auris</name>
    <name type="common">Yeast</name>
    <name type="synonym">Candida auris</name>
    <dbReference type="NCBI Taxonomy" id="498019"/>
    <lineage>
        <taxon>Eukaryota</taxon>
        <taxon>Fungi</taxon>
        <taxon>Dikarya</taxon>
        <taxon>Ascomycota</taxon>
        <taxon>Saccharomycotina</taxon>
        <taxon>Pichiomycetes</taxon>
        <taxon>Metschnikowiaceae</taxon>
        <taxon>Candidozyma</taxon>
    </lineage>
</organism>
<sequence>MWDLDTEKLKNLLNMEKRSEGGKIFQAYMLQD</sequence>
<comment type="caution">
    <text evidence="1">The sequence shown here is derived from an EMBL/GenBank/DDBJ whole genome shotgun (WGS) entry which is preliminary data.</text>
</comment>